<sequence length="169" mass="20146">MEQKSHSTEEAEMLAECQYVKLTQEQQSNLYKLKLNFLKDNHRYLKEHPEIKTLINILLYAVIKARPEDKSVQEFLAEFLQDNYDIVWKLLYKTEQMDGNQRVSRVHQDEIKKALKEKLSEISYRNREESLKEKTPFELSSPAAQKFELPKEDDFFVPLSYDILNELND</sequence>
<dbReference type="InterPro" id="IPR059162">
    <property type="entry name" value="RIIAD1"/>
</dbReference>
<gene>
    <name evidence="1" type="ORF">PHYEVI_LOCUS313</name>
</gene>
<name>A0A9N9T9M1_PHYSR</name>
<evidence type="ECO:0000313" key="2">
    <source>
        <dbReference type="Proteomes" id="UP001153712"/>
    </source>
</evidence>
<protein>
    <submittedName>
        <fullName evidence="1">Uncharacterized protein</fullName>
    </submittedName>
</protein>
<dbReference type="AlphaFoldDB" id="A0A9N9T9M1"/>
<evidence type="ECO:0000313" key="1">
    <source>
        <dbReference type="EMBL" id="CAG9853846.1"/>
    </source>
</evidence>
<dbReference type="CDD" id="cd22971">
    <property type="entry name" value="DD_RIIAD1"/>
    <property type="match status" value="1"/>
</dbReference>
<dbReference type="EMBL" id="OU900094">
    <property type="protein sequence ID" value="CAG9853846.1"/>
    <property type="molecule type" value="Genomic_DNA"/>
</dbReference>
<dbReference type="Proteomes" id="UP001153712">
    <property type="component" value="Chromosome 1"/>
</dbReference>
<keyword evidence="2" id="KW-1185">Reference proteome</keyword>
<reference evidence="1" key="1">
    <citation type="submission" date="2022-01" db="EMBL/GenBank/DDBJ databases">
        <authorList>
            <person name="King R."/>
        </authorList>
    </citation>
    <scope>NUCLEOTIDE SEQUENCE</scope>
</reference>
<dbReference type="OrthoDB" id="10249338at2759"/>
<accession>A0A9N9T9M1</accession>
<proteinExistence type="predicted"/>
<organism evidence="1 2">
    <name type="scientific">Phyllotreta striolata</name>
    <name type="common">Striped flea beetle</name>
    <name type="synonym">Crioceris striolata</name>
    <dbReference type="NCBI Taxonomy" id="444603"/>
    <lineage>
        <taxon>Eukaryota</taxon>
        <taxon>Metazoa</taxon>
        <taxon>Ecdysozoa</taxon>
        <taxon>Arthropoda</taxon>
        <taxon>Hexapoda</taxon>
        <taxon>Insecta</taxon>
        <taxon>Pterygota</taxon>
        <taxon>Neoptera</taxon>
        <taxon>Endopterygota</taxon>
        <taxon>Coleoptera</taxon>
        <taxon>Polyphaga</taxon>
        <taxon>Cucujiformia</taxon>
        <taxon>Chrysomeloidea</taxon>
        <taxon>Chrysomelidae</taxon>
        <taxon>Galerucinae</taxon>
        <taxon>Alticini</taxon>
        <taxon>Phyllotreta</taxon>
    </lineage>
</organism>